<dbReference type="SUPFAM" id="SSF160443">
    <property type="entry name" value="SMR domain-like"/>
    <property type="match status" value="1"/>
</dbReference>
<proteinExistence type="predicted"/>
<reference evidence="2 3" key="1">
    <citation type="submission" date="2024-09" db="EMBL/GenBank/DDBJ databases">
        <title>Laminarin stimulates single cell rates of sulfate reduction while oxygen inhibits transcriptomic activity in coastal marine sediment.</title>
        <authorList>
            <person name="Lindsay M."/>
            <person name="Orcutt B."/>
            <person name="Emerson D."/>
            <person name="Stepanauskas R."/>
            <person name="D'Angelo T."/>
        </authorList>
    </citation>
    <scope>NUCLEOTIDE SEQUENCE [LARGE SCALE GENOMIC DNA]</scope>
    <source>
        <strain evidence="2">SAG AM-311-K15</strain>
    </source>
</reference>
<keyword evidence="3" id="KW-1185">Reference proteome</keyword>
<dbReference type="InterPro" id="IPR002625">
    <property type="entry name" value="Smr_dom"/>
</dbReference>
<dbReference type="Proteomes" id="UP001594351">
    <property type="component" value="Unassembled WGS sequence"/>
</dbReference>
<dbReference type="Gene3D" id="3.30.1370.110">
    <property type="match status" value="1"/>
</dbReference>
<dbReference type="PANTHER" id="PTHR35562">
    <property type="entry name" value="DNA ENDONUCLEASE SMRA-RELATED"/>
    <property type="match status" value="1"/>
</dbReference>
<dbReference type="InterPro" id="IPR036063">
    <property type="entry name" value="Smr_dom_sf"/>
</dbReference>
<dbReference type="PANTHER" id="PTHR35562:SF2">
    <property type="entry name" value="DNA ENDONUCLEASE SMRA-RELATED"/>
    <property type="match status" value="1"/>
</dbReference>
<evidence type="ECO:0000313" key="2">
    <source>
        <dbReference type="EMBL" id="MFC1849415.1"/>
    </source>
</evidence>
<dbReference type="SMART" id="SM00463">
    <property type="entry name" value="SMR"/>
    <property type="match status" value="1"/>
</dbReference>
<dbReference type="PROSITE" id="PS50828">
    <property type="entry name" value="SMR"/>
    <property type="match status" value="1"/>
</dbReference>
<name>A0ABV6YT84_UNCC1</name>
<evidence type="ECO:0000259" key="1">
    <source>
        <dbReference type="PROSITE" id="PS50828"/>
    </source>
</evidence>
<dbReference type="EMBL" id="JBHPBY010000037">
    <property type="protein sequence ID" value="MFC1849415.1"/>
    <property type="molecule type" value="Genomic_DNA"/>
</dbReference>
<feature type="domain" description="Smr" evidence="1">
    <location>
        <begin position="15"/>
        <end position="90"/>
    </location>
</feature>
<protein>
    <submittedName>
        <fullName evidence="2">Smr/MutS family protein</fullName>
    </submittedName>
</protein>
<evidence type="ECO:0000313" key="3">
    <source>
        <dbReference type="Proteomes" id="UP001594351"/>
    </source>
</evidence>
<dbReference type="Pfam" id="PF01713">
    <property type="entry name" value="Smr"/>
    <property type="match status" value="1"/>
</dbReference>
<gene>
    <name evidence="2" type="ORF">ACFL27_04315</name>
</gene>
<accession>A0ABV6YT84</accession>
<organism evidence="2 3">
    <name type="scientific">candidate division CSSED10-310 bacterium</name>
    <dbReference type="NCBI Taxonomy" id="2855610"/>
    <lineage>
        <taxon>Bacteria</taxon>
        <taxon>Bacteria division CSSED10-310</taxon>
    </lineage>
</organism>
<sequence length="95" mass="10596">MMESEPIEFPIDGTLDLHTFQPREVKELIPDYLAACQERGIFRVRIIHGKGTGTLRRIVQSVLEKNPAVVSFQTGGEDAGGWGSTLVHLQDFTNE</sequence>
<comment type="caution">
    <text evidence="2">The sequence shown here is derived from an EMBL/GenBank/DDBJ whole genome shotgun (WGS) entry which is preliminary data.</text>
</comment>